<evidence type="ECO:0000256" key="4">
    <source>
        <dbReference type="ARBA" id="ARBA00022605"/>
    </source>
</evidence>
<accession>A0A1S3TEV0</accession>
<dbReference type="AlphaFoldDB" id="A0A1S3TEV0"/>
<evidence type="ECO:0000313" key="7">
    <source>
        <dbReference type="Proteomes" id="UP000087766"/>
    </source>
</evidence>
<gene>
    <name evidence="8" type="primary">LOC106754741</name>
</gene>
<dbReference type="GO" id="GO:0004107">
    <property type="term" value="F:chorismate synthase activity"/>
    <property type="evidence" value="ECO:0007669"/>
    <property type="project" value="UniProtKB-EC"/>
</dbReference>
<keyword evidence="6" id="KW-0456">Lyase</keyword>
<organism evidence="7 8">
    <name type="scientific">Vigna radiata var. radiata</name>
    <name type="common">Mung bean</name>
    <name type="synonym">Phaseolus aureus</name>
    <dbReference type="NCBI Taxonomy" id="3916"/>
    <lineage>
        <taxon>Eukaryota</taxon>
        <taxon>Viridiplantae</taxon>
        <taxon>Streptophyta</taxon>
        <taxon>Embryophyta</taxon>
        <taxon>Tracheophyta</taxon>
        <taxon>Spermatophyta</taxon>
        <taxon>Magnoliopsida</taxon>
        <taxon>eudicotyledons</taxon>
        <taxon>Gunneridae</taxon>
        <taxon>Pentapetalae</taxon>
        <taxon>rosids</taxon>
        <taxon>fabids</taxon>
        <taxon>Fabales</taxon>
        <taxon>Fabaceae</taxon>
        <taxon>Papilionoideae</taxon>
        <taxon>50 kb inversion clade</taxon>
        <taxon>NPAAA clade</taxon>
        <taxon>indigoferoid/millettioid clade</taxon>
        <taxon>Phaseoleae</taxon>
        <taxon>Vigna</taxon>
    </lineage>
</organism>
<dbReference type="Gene3D" id="3.60.150.10">
    <property type="entry name" value="Chorismate synthase AroC"/>
    <property type="match status" value="1"/>
</dbReference>
<evidence type="ECO:0000256" key="3">
    <source>
        <dbReference type="ARBA" id="ARBA00013036"/>
    </source>
</evidence>
<evidence type="ECO:0000256" key="1">
    <source>
        <dbReference type="ARBA" id="ARBA00005044"/>
    </source>
</evidence>
<dbReference type="OrthoDB" id="1429683at2759"/>
<dbReference type="InterPro" id="IPR035904">
    <property type="entry name" value="Chorismate_synth_AroC_sf"/>
</dbReference>
<dbReference type="Proteomes" id="UP000087766">
    <property type="component" value="Unplaced"/>
</dbReference>
<dbReference type="GeneID" id="106754741"/>
<dbReference type="GO" id="GO:0005829">
    <property type="term" value="C:cytosol"/>
    <property type="evidence" value="ECO:0007669"/>
    <property type="project" value="TreeGrafter"/>
</dbReference>
<name>A0A1S3TEV0_VIGRR</name>
<dbReference type="InterPro" id="IPR000453">
    <property type="entry name" value="Chorismate_synth"/>
</dbReference>
<reference evidence="8" key="1">
    <citation type="submission" date="2025-08" db="UniProtKB">
        <authorList>
            <consortium name="RefSeq"/>
        </authorList>
    </citation>
    <scope>IDENTIFICATION</scope>
    <source>
        <tissue evidence="8">Leaf</tissue>
    </source>
</reference>
<dbReference type="KEGG" id="vra:106754741"/>
<sequence>MYRDTGGWEYIWESLWLDYIRRISWRRCWQCHRWMSSSYASLWLTCKWILREGVLEGLTTGTSIHVFVPNTNQRVNDYNEMPLAYRPSHVDATYDMKYGVRSVQVLTF</sequence>
<dbReference type="GO" id="GO:0009073">
    <property type="term" value="P:aromatic amino acid family biosynthetic process"/>
    <property type="evidence" value="ECO:0007669"/>
    <property type="project" value="UniProtKB-KW"/>
</dbReference>
<comment type="similarity">
    <text evidence="2">Belongs to the chorismate synthase family.</text>
</comment>
<keyword evidence="7" id="KW-1185">Reference proteome</keyword>
<dbReference type="PANTHER" id="PTHR21085">
    <property type="entry name" value="CHORISMATE SYNTHASE"/>
    <property type="match status" value="1"/>
</dbReference>
<dbReference type="STRING" id="3916.A0A1S3TEV0"/>
<evidence type="ECO:0000256" key="6">
    <source>
        <dbReference type="ARBA" id="ARBA00023239"/>
    </source>
</evidence>
<dbReference type="Pfam" id="PF01264">
    <property type="entry name" value="Chorismate_synt"/>
    <property type="match status" value="1"/>
</dbReference>
<keyword evidence="4" id="KW-0028">Amino-acid biosynthesis</keyword>
<evidence type="ECO:0000256" key="5">
    <source>
        <dbReference type="ARBA" id="ARBA00023141"/>
    </source>
</evidence>
<dbReference type="SUPFAM" id="SSF103263">
    <property type="entry name" value="Chorismate synthase, AroC"/>
    <property type="match status" value="1"/>
</dbReference>
<evidence type="ECO:0000313" key="8">
    <source>
        <dbReference type="RefSeq" id="XP_014492292.2"/>
    </source>
</evidence>
<dbReference type="GO" id="GO:0008652">
    <property type="term" value="P:amino acid biosynthetic process"/>
    <property type="evidence" value="ECO:0007669"/>
    <property type="project" value="UniProtKB-KW"/>
</dbReference>
<dbReference type="GO" id="GO:0010181">
    <property type="term" value="F:FMN binding"/>
    <property type="evidence" value="ECO:0007669"/>
    <property type="project" value="TreeGrafter"/>
</dbReference>
<dbReference type="GO" id="GO:0009423">
    <property type="term" value="P:chorismate biosynthetic process"/>
    <property type="evidence" value="ECO:0007669"/>
    <property type="project" value="TreeGrafter"/>
</dbReference>
<dbReference type="RefSeq" id="XP_014492292.2">
    <property type="nucleotide sequence ID" value="XM_014636806.2"/>
</dbReference>
<feature type="non-terminal residue" evidence="8">
    <location>
        <position position="108"/>
    </location>
</feature>
<proteinExistence type="inferred from homology"/>
<dbReference type="PANTHER" id="PTHR21085:SF0">
    <property type="entry name" value="CHORISMATE SYNTHASE"/>
    <property type="match status" value="1"/>
</dbReference>
<keyword evidence="5" id="KW-0057">Aromatic amino acid biosynthesis</keyword>
<dbReference type="EC" id="4.2.3.5" evidence="3"/>
<protein>
    <recommendedName>
        <fullName evidence="3">chorismate synthase</fullName>
        <ecNumber evidence="3">4.2.3.5</ecNumber>
    </recommendedName>
</protein>
<comment type="pathway">
    <text evidence="1">Metabolic intermediate biosynthesis; chorismate biosynthesis; chorismate from D-erythrose 4-phosphate and phosphoenolpyruvate: step 7/7.</text>
</comment>
<evidence type="ECO:0000256" key="2">
    <source>
        <dbReference type="ARBA" id="ARBA00008014"/>
    </source>
</evidence>